<dbReference type="Pfam" id="PF07679">
    <property type="entry name" value="I-set"/>
    <property type="match status" value="1"/>
</dbReference>
<evidence type="ECO:0000256" key="4">
    <source>
        <dbReference type="ARBA" id="ARBA00022737"/>
    </source>
</evidence>
<dbReference type="InterPro" id="IPR003531">
    <property type="entry name" value="Hempt_rcpt_S_F1_CS"/>
</dbReference>
<feature type="domain" description="Ig-like" evidence="11">
    <location>
        <begin position="151"/>
        <end position="230"/>
    </location>
</feature>
<name>Q45YJ8_SCHMD</name>
<comment type="similarity">
    <text evidence="2">Belongs to the immunoglobulin superfamily. DCC family.</text>
</comment>
<dbReference type="FunFam" id="2.60.40.10:FF:000028">
    <property type="entry name" value="Neuronal cell adhesion molecule"/>
    <property type="match status" value="1"/>
</dbReference>
<dbReference type="InterPro" id="IPR010560">
    <property type="entry name" value="Neogenin_C"/>
</dbReference>
<dbReference type="InterPro" id="IPR013783">
    <property type="entry name" value="Ig-like_fold"/>
</dbReference>
<feature type="domain" description="Fibronectin type-III" evidence="12">
    <location>
        <begin position="471"/>
        <end position="568"/>
    </location>
</feature>
<protein>
    <submittedName>
        <fullName evidence="13">Netrin receptor-like protein</fullName>
    </submittedName>
</protein>
<reference evidence="13" key="1">
    <citation type="journal article" date="2005" name="Development">
        <title>Planarian homologs of netrin and netrin receptor are required for proper regeneration of the central nervous system and the maintenance of nervous system architecture.</title>
        <authorList>
            <person name="Cebria F."/>
            <person name="Newmark P.A."/>
        </authorList>
    </citation>
    <scope>NUCLEOTIDE SEQUENCE</scope>
</reference>
<evidence type="ECO:0000256" key="9">
    <source>
        <dbReference type="SAM" id="MobiDB-lite"/>
    </source>
</evidence>
<feature type="transmembrane region" description="Helical" evidence="10">
    <location>
        <begin position="12"/>
        <end position="32"/>
    </location>
</feature>
<evidence type="ECO:0000259" key="12">
    <source>
        <dbReference type="PROSITE" id="PS50853"/>
    </source>
</evidence>
<dbReference type="InterPro" id="IPR036116">
    <property type="entry name" value="FN3_sf"/>
</dbReference>
<evidence type="ECO:0000313" key="13">
    <source>
        <dbReference type="EMBL" id="AAY79178.1"/>
    </source>
</evidence>
<dbReference type="SMART" id="SM00408">
    <property type="entry name" value="IGc2"/>
    <property type="match status" value="2"/>
</dbReference>
<feature type="compositionally biased region" description="Polar residues" evidence="9">
    <location>
        <begin position="796"/>
        <end position="807"/>
    </location>
</feature>
<comment type="subcellular location">
    <subcellularLocation>
        <location evidence="1">Membrane</location>
        <topology evidence="1">Single-pass type I membrane protein</topology>
    </subcellularLocation>
</comment>
<dbReference type="InterPro" id="IPR003598">
    <property type="entry name" value="Ig_sub2"/>
</dbReference>
<dbReference type="SMART" id="SM00409">
    <property type="entry name" value="IG"/>
    <property type="match status" value="4"/>
</dbReference>
<feature type="compositionally biased region" description="Polar residues" evidence="9">
    <location>
        <begin position="1347"/>
        <end position="1362"/>
    </location>
</feature>
<dbReference type="CDD" id="cd00063">
    <property type="entry name" value="FN3"/>
    <property type="match status" value="3"/>
</dbReference>
<dbReference type="InterPro" id="IPR036179">
    <property type="entry name" value="Ig-like_dom_sf"/>
</dbReference>
<feature type="domain" description="Ig-like" evidence="11">
    <location>
        <begin position="251"/>
        <end position="356"/>
    </location>
</feature>
<dbReference type="PROSITE" id="PS01355">
    <property type="entry name" value="HEMATOPO_REC_S_F1"/>
    <property type="match status" value="1"/>
</dbReference>
<dbReference type="GO" id="GO:0004896">
    <property type="term" value="F:cytokine receptor activity"/>
    <property type="evidence" value="ECO:0007669"/>
    <property type="project" value="InterPro"/>
</dbReference>
<dbReference type="InterPro" id="IPR003961">
    <property type="entry name" value="FN3_dom"/>
</dbReference>
<evidence type="ECO:0000256" key="3">
    <source>
        <dbReference type="ARBA" id="ARBA00022692"/>
    </source>
</evidence>
<dbReference type="CDD" id="cd00096">
    <property type="entry name" value="Ig"/>
    <property type="match status" value="1"/>
</dbReference>
<gene>
    <name evidence="13" type="primary">netR</name>
</gene>
<feature type="region of interest" description="Disordered" evidence="9">
    <location>
        <begin position="796"/>
        <end position="824"/>
    </location>
</feature>
<feature type="domain" description="Ig-like" evidence="11">
    <location>
        <begin position="367"/>
        <end position="453"/>
    </location>
</feature>
<keyword evidence="6 10" id="KW-0472">Membrane</keyword>
<evidence type="ECO:0000259" key="11">
    <source>
        <dbReference type="PROSITE" id="PS50835"/>
    </source>
</evidence>
<feature type="region of interest" description="Disordered" evidence="9">
    <location>
        <begin position="1346"/>
        <end position="1366"/>
    </location>
</feature>
<dbReference type="SUPFAM" id="SSF49265">
    <property type="entry name" value="Fibronectin type III"/>
    <property type="match status" value="3"/>
</dbReference>
<evidence type="ECO:0000256" key="10">
    <source>
        <dbReference type="SAM" id="Phobius"/>
    </source>
</evidence>
<keyword evidence="4" id="KW-0677">Repeat</keyword>
<accession>Q45YJ8</accession>
<feature type="domain" description="Fibronectin type-III" evidence="12">
    <location>
        <begin position="702"/>
        <end position="794"/>
    </location>
</feature>
<dbReference type="InterPro" id="IPR013098">
    <property type="entry name" value="Ig_I-set"/>
</dbReference>
<dbReference type="Pfam" id="PF06583">
    <property type="entry name" value="Neogenin_C"/>
    <property type="match status" value="1"/>
</dbReference>
<dbReference type="SMART" id="SM00060">
    <property type="entry name" value="FN3"/>
    <property type="match status" value="3"/>
</dbReference>
<evidence type="ECO:0000256" key="5">
    <source>
        <dbReference type="ARBA" id="ARBA00022989"/>
    </source>
</evidence>
<evidence type="ECO:0000256" key="8">
    <source>
        <dbReference type="ARBA" id="ARBA00023180"/>
    </source>
</evidence>
<keyword evidence="7" id="KW-1015">Disulfide bond</keyword>
<feature type="compositionally biased region" description="Polar residues" evidence="9">
    <location>
        <begin position="814"/>
        <end position="824"/>
    </location>
</feature>
<keyword evidence="8" id="KW-0325">Glycoprotein</keyword>
<proteinExistence type="evidence at transcript level"/>
<dbReference type="Pfam" id="PF00041">
    <property type="entry name" value="fn3"/>
    <property type="match status" value="3"/>
</dbReference>
<dbReference type="PANTHER" id="PTHR44170:SF46">
    <property type="entry name" value="PROTEIN SIDEKICK"/>
    <property type="match status" value="1"/>
</dbReference>
<dbReference type="Gene3D" id="2.60.40.10">
    <property type="entry name" value="Immunoglobulins"/>
    <property type="match status" value="7"/>
</dbReference>
<feature type="transmembrane region" description="Helical" evidence="10">
    <location>
        <begin position="1065"/>
        <end position="1090"/>
    </location>
</feature>
<dbReference type="SUPFAM" id="SSF48726">
    <property type="entry name" value="Immunoglobulin"/>
    <property type="match status" value="3"/>
</dbReference>
<dbReference type="PROSITE" id="PS50853">
    <property type="entry name" value="FN3"/>
    <property type="match status" value="3"/>
</dbReference>
<evidence type="ECO:0000256" key="1">
    <source>
        <dbReference type="ARBA" id="ARBA00004479"/>
    </source>
</evidence>
<dbReference type="EMBL" id="DQ086493">
    <property type="protein sequence ID" value="AAY79178.1"/>
    <property type="molecule type" value="mRNA"/>
</dbReference>
<dbReference type="InterPro" id="IPR007110">
    <property type="entry name" value="Ig-like_dom"/>
</dbReference>
<feature type="non-terminal residue" evidence="13">
    <location>
        <position position="1"/>
    </location>
</feature>
<dbReference type="GO" id="GO:0016020">
    <property type="term" value="C:membrane"/>
    <property type="evidence" value="ECO:0007669"/>
    <property type="project" value="UniProtKB-SubCell"/>
</dbReference>
<keyword evidence="5 10" id="KW-1133">Transmembrane helix</keyword>
<keyword evidence="13" id="KW-0675">Receptor</keyword>
<sequence length="1420" mass="160293">IIFIFLNYKFPIMNIGFIKFLCIFICSINSFVCSLNIINLTVQPTYAINTKDSFSKIKCKVNDSSAKYSWLYVDDNTKTEHPVVLNQYISFSEDGIMVLNHQTSTAGKYRCRAMIPLIGTVISQIFQVDLAEVFVNKLSQTALGSGYYKVGDRVILTCPYTYVPLQAEMEYEWTMKIGTRSKRITQTKTTVFHQNGRFLEIEVEKFSFGNYFCTALYSKYGWERRSFDINVQKFVDSGVNKRPLLQWVINPIESLYLDNSDLRERYIKIKNGRYTLITKEGTNRLELICAANSNDSSAVEILWYKNKVRIDRAAIQYDRFNYEITGQGTLVLINTTTDYNGLFTCQALLKRNSSIAIKYSFNLSIRPQLRFIKKPPPIIVKEKHTEIVLSCRLNDVESSNNIVWRKNGELISGNNYFHQNEGYLRISKLLNSDEGIFQCLADNEFSSIEATVQLKIKKQKKAGFIDNLPFPVKDLRVKAVSFGTLNISWNHAIFGFETISHYEIVLIDLSDLSIDKSKITLKADRLESSVLVENLVPDSFYKIFVHSVNGSGRSYPAVINSSPRVLSNAPTASPANIRVYDIGSGVAKISWDPPNKHQINGELINYRVHVVSSDSFYSKVIDVNPQGKLQLSDLTANTKYMVQVQASTRGGRGPLSDSISFETKDNPNKYDESFNQLQKLRVKAPRKNLLNPSMNDNSKSIPPSAITSWRAKGLNTSIELQWSHPTGGGPVTTYTIEWGKVYPGPQHVTLKYPINSYLINNLELRTQYMIKIIPINGASPGMELLFSHSTGKSKYQKYTNSSESQYQSDREDMGSNNLGRSQPMDVSNTRLYQIRYSSTDKDFPSNELKNTTEKNVQITGLRTATSYSFSVRTGDVIPPRDGEYINKEWAWSEWSLKESFSTKGERPTNSPQNLKLVTIGEPDVRNTDVYTKVALSWSSPITNETVRYDDITRYTIYFTSEPKTDISNWPSQALPSDQYSSEIRLNGIQKIYYFRVGCQTKHFECPLSPLLLYKTSDKKKQNFGLLRIPDKYRNTVDIPAKYLKSQPVLTLDVFTEEPIRQNRDAWYIMVGIGFGVVIFLIALMILIFLWCRRRSQSSFTGYKLGTKSSIQHIGGAGLLLSNQSPALSNGKVSPHFVTNFNQSLKTPDLFPHPEPHFGDLESDSNQDNDSLRFASVSQHHLASTSGVTNMFNPTIQNHSIIRSHPQMVSYYSDIPSHSKSAINASTILNPLINNSISIPIQIQDNSLQRATHQNSVFAYQGHPFTQHLLSTGPGMPICSSSCLQPIHLPPQMIPTPHEVHSPANFSNTPRVNASELASHTSSEDIRPVMMNCSRVSDSDMFQYYGSAGNSTGKSQKTSVSNKSHADTLRNSDVIKSGIDSSQSESEVTKGFSTEELSQEMANLEGLMKDLNAITQKEFEC</sequence>
<feature type="domain" description="Fibronectin type-III" evidence="12">
    <location>
        <begin position="573"/>
        <end position="666"/>
    </location>
</feature>
<dbReference type="PANTHER" id="PTHR44170">
    <property type="entry name" value="PROTEIN SIDEKICK"/>
    <property type="match status" value="1"/>
</dbReference>
<keyword evidence="3 10" id="KW-0812">Transmembrane</keyword>
<evidence type="ECO:0000256" key="6">
    <source>
        <dbReference type="ARBA" id="ARBA00023136"/>
    </source>
</evidence>
<dbReference type="InterPro" id="IPR003599">
    <property type="entry name" value="Ig_sub"/>
</dbReference>
<dbReference type="PROSITE" id="PS50835">
    <property type="entry name" value="IG_LIKE"/>
    <property type="match status" value="3"/>
</dbReference>
<evidence type="ECO:0000256" key="2">
    <source>
        <dbReference type="ARBA" id="ARBA00009588"/>
    </source>
</evidence>
<dbReference type="GO" id="GO:0098609">
    <property type="term" value="P:cell-cell adhesion"/>
    <property type="evidence" value="ECO:0007669"/>
    <property type="project" value="TreeGrafter"/>
</dbReference>
<organism evidence="13">
    <name type="scientific">Schmidtea mediterranea</name>
    <name type="common">Freshwater planarian flatworm</name>
    <dbReference type="NCBI Taxonomy" id="79327"/>
    <lineage>
        <taxon>Eukaryota</taxon>
        <taxon>Metazoa</taxon>
        <taxon>Spiralia</taxon>
        <taxon>Lophotrochozoa</taxon>
        <taxon>Platyhelminthes</taxon>
        <taxon>Rhabditophora</taxon>
        <taxon>Seriata</taxon>
        <taxon>Tricladida</taxon>
        <taxon>Continenticola</taxon>
        <taxon>Geoplanoidea</taxon>
        <taxon>Dugesiidae</taxon>
        <taxon>Schmidtea</taxon>
    </lineage>
</organism>
<feature type="region of interest" description="Disordered" evidence="9">
    <location>
        <begin position="648"/>
        <end position="668"/>
    </location>
</feature>
<evidence type="ECO:0000256" key="7">
    <source>
        <dbReference type="ARBA" id="ARBA00023157"/>
    </source>
</evidence>